<reference evidence="1 2" key="1">
    <citation type="journal article" date="2011" name="Stand. Genomic Sci.">
        <title>Complete genome sequence of Marivirga tractuosa type strain (H-43).</title>
        <authorList>
            <person name="Pagani I."/>
            <person name="Chertkov O."/>
            <person name="Lapidus A."/>
            <person name="Lucas S."/>
            <person name="Del Rio T.G."/>
            <person name="Tice H."/>
            <person name="Copeland A."/>
            <person name="Cheng J.F."/>
            <person name="Nolan M."/>
            <person name="Saunders E."/>
            <person name="Pitluck S."/>
            <person name="Held B."/>
            <person name="Goodwin L."/>
            <person name="Liolios K."/>
            <person name="Ovchinikova G."/>
            <person name="Ivanova N."/>
            <person name="Mavromatis K."/>
            <person name="Pati A."/>
            <person name="Chen A."/>
            <person name="Palaniappan K."/>
            <person name="Land M."/>
            <person name="Hauser L."/>
            <person name="Jeffries C.D."/>
            <person name="Detter J.C."/>
            <person name="Han C."/>
            <person name="Tapia R."/>
            <person name="Ngatchou-Djao O.D."/>
            <person name="Rohde M."/>
            <person name="Goker M."/>
            <person name="Spring S."/>
            <person name="Sikorski J."/>
            <person name="Woyke T."/>
            <person name="Bristow J."/>
            <person name="Eisen J.A."/>
            <person name="Markowitz V."/>
            <person name="Hugenholtz P."/>
            <person name="Klenk H.P."/>
            <person name="Kyrpides N.C."/>
        </authorList>
    </citation>
    <scope>NUCLEOTIDE SEQUENCE [LARGE SCALE GENOMIC DNA]</scope>
    <source>
        <strain evidence="2">ATCC 23168 / DSM 4126 / NBRC 15989 / NCIMB 1408 / VKM B-1430 / H-43</strain>
    </source>
</reference>
<dbReference type="Pfam" id="PF17170">
    <property type="entry name" value="DUF5128"/>
    <property type="match status" value="1"/>
</dbReference>
<evidence type="ECO:0000313" key="1">
    <source>
        <dbReference type="EMBL" id="ADR22113.1"/>
    </source>
</evidence>
<organism evidence="1 2">
    <name type="scientific">Marivirga tractuosa (strain ATCC 23168 / DSM 4126 / NBRC 15989 / NCIMB 1408 / VKM B-1430 / H-43)</name>
    <name type="common">Microscilla tractuosa</name>
    <name type="synonym">Flexibacter tractuosus</name>
    <dbReference type="NCBI Taxonomy" id="643867"/>
    <lineage>
        <taxon>Bacteria</taxon>
        <taxon>Pseudomonadati</taxon>
        <taxon>Bacteroidota</taxon>
        <taxon>Cytophagia</taxon>
        <taxon>Cytophagales</taxon>
        <taxon>Marivirgaceae</taxon>
        <taxon>Marivirga</taxon>
    </lineage>
</organism>
<keyword evidence="2" id="KW-1185">Reference proteome</keyword>
<protein>
    <recommendedName>
        <fullName evidence="3">6-bladed beta-propeller protein</fullName>
    </recommendedName>
</protein>
<dbReference type="PROSITE" id="PS51257">
    <property type="entry name" value="PROKAR_LIPOPROTEIN"/>
    <property type="match status" value="1"/>
</dbReference>
<dbReference type="HOGENOM" id="CLU_717294_0_0_10"/>
<accession>E4TV20</accession>
<dbReference type="KEGG" id="mtt:Ftrac_2131"/>
<dbReference type="Proteomes" id="UP000008720">
    <property type="component" value="Chromosome"/>
</dbReference>
<dbReference type="AlphaFoldDB" id="E4TV20"/>
<dbReference type="RefSeq" id="WP_013454256.1">
    <property type="nucleotide sequence ID" value="NC_014759.1"/>
</dbReference>
<proteinExistence type="predicted"/>
<gene>
    <name evidence="1" type="ordered locus">Ftrac_2131</name>
</gene>
<dbReference type="EMBL" id="CP002349">
    <property type="protein sequence ID" value="ADR22113.1"/>
    <property type="molecule type" value="Genomic_DNA"/>
</dbReference>
<dbReference type="STRING" id="643867.Ftrac_2131"/>
<evidence type="ECO:0000313" key="2">
    <source>
        <dbReference type="Proteomes" id="UP000008720"/>
    </source>
</evidence>
<sequence>MIKKYLYLIGITFLFSCSKQTPQENKLTNQIRIDLNGDQRKESVDEFIHDFKVDFINDSVIPIEGYPDKIIEYDDGLILVDSKNAQEIYVLNNKLHVINIINAFGGGPKEYLEIYDVIYIAKKEKLVIMDLKKMIEYDLDGKFLRSVPFNYNPDRLDYFDNNYIVWNDSRPLEQGNFHRYNLLNNDYGLTASQIPFKSIEEKFNREPASAVFQNKNAIYFSSWMNDTLYYLNKKNHTVNKLLLDFQSKSAKDIDLSTFTNASQVDEYNERNRTILWEYPAMLKDYFLSVIVDNGKVKVLLQNLDNGSYYLSPSNMNMFDLLILEALMEENLVTNNSIKFLAEIELIQQLFEVKNESERLHFNEKDFEKHRKASYAIVTINLKDKL</sequence>
<dbReference type="eggNOG" id="ENOG5033VH4">
    <property type="taxonomic scope" value="Bacteria"/>
</dbReference>
<evidence type="ECO:0008006" key="3">
    <source>
        <dbReference type="Google" id="ProtNLM"/>
    </source>
</evidence>
<dbReference type="OrthoDB" id="818842at2"/>
<name>E4TV20_MARTH</name>